<dbReference type="AlphaFoldDB" id="A0AAW9PQT9"/>
<evidence type="ECO:0000256" key="4">
    <source>
        <dbReference type="ARBA" id="ARBA00023163"/>
    </source>
</evidence>
<dbReference type="InterPro" id="IPR007624">
    <property type="entry name" value="RNA_pol_sigma70_r3"/>
</dbReference>
<dbReference type="Pfam" id="PF04545">
    <property type="entry name" value="Sigma70_r4"/>
    <property type="match status" value="1"/>
</dbReference>
<dbReference type="PROSITE" id="PS00715">
    <property type="entry name" value="SIGMA70_1"/>
    <property type="match status" value="1"/>
</dbReference>
<dbReference type="SUPFAM" id="SSF88659">
    <property type="entry name" value="Sigma3 and sigma4 domains of RNA polymerase sigma factors"/>
    <property type="match status" value="2"/>
</dbReference>
<dbReference type="Gene3D" id="1.20.120.1810">
    <property type="match status" value="1"/>
</dbReference>
<keyword evidence="2" id="KW-0731">Sigma factor</keyword>
<keyword evidence="3" id="KW-0238">DNA-binding</keyword>
<dbReference type="Proteomes" id="UP001333818">
    <property type="component" value="Unassembled WGS sequence"/>
</dbReference>
<dbReference type="NCBIfam" id="TIGR02937">
    <property type="entry name" value="sigma70-ECF"/>
    <property type="match status" value="1"/>
</dbReference>
<dbReference type="InterPro" id="IPR013325">
    <property type="entry name" value="RNA_pol_sigma_r2"/>
</dbReference>
<dbReference type="Pfam" id="PF04542">
    <property type="entry name" value="Sigma70_r2"/>
    <property type="match status" value="1"/>
</dbReference>
<comment type="caution">
    <text evidence="6">The sequence shown here is derived from an EMBL/GenBank/DDBJ whole genome shotgun (WGS) entry which is preliminary data.</text>
</comment>
<evidence type="ECO:0000256" key="3">
    <source>
        <dbReference type="ARBA" id="ARBA00023125"/>
    </source>
</evidence>
<keyword evidence="4" id="KW-0804">Transcription</keyword>
<dbReference type="PRINTS" id="PR00046">
    <property type="entry name" value="SIGMA70FCT"/>
</dbReference>
<dbReference type="PANTHER" id="PTHR30385:SF4">
    <property type="entry name" value="RNA POLYMERASE SIGMA-E FACTOR"/>
    <property type="match status" value="1"/>
</dbReference>
<dbReference type="PANTHER" id="PTHR30385">
    <property type="entry name" value="SIGMA FACTOR F FLAGELLAR"/>
    <property type="match status" value="1"/>
</dbReference>
<dbReference type="GO" id="GO:0003677">
    <property type="term" value="F:DNA binding"/>
    <property type="evidence" value="ECO:0007669"/>
    <property type="project" value="UniProtKB-KW"/>
</dbReference>
<keyword evidence="7" id="KW-1185">Reference proteome</keyword>
<dbReference type="NCBIfam" id="NF005644">
    <property type="entry name" value="PRK07408.1"/>
    <property type="match status" value="1"/>
</dbReference>
<dbReference type="EMBL" id="JAZBJZ010000009">
    <property type="protein sequence ID" value="MEE3715910.1"/>
    <property type="molecule type" value="Genomic_DNA"/>
</dbReference>
<dbReference type="RefSeq" id="WP_330482334.1">
    <property type="nucleotide sequence ID" value="NZ_JAZBJZ010000009.1"/>
</dbReference>
<dbReference type="Pfam" id="PF04539">
    <property type="entry name" value="Sigma70_r3"/>
    <property type="match status" value="1"/>
</dbReference>
<accession>A0AAW9PQT9</accession>
<evidence type="ECO:0000256" key="1">
    <source>
        <dbReference type="ARBA" id="ARBA00023015"/>
    </source>
</evidence>
<dbReference type="GO" id="GO:0016987">
    <property type="term" value="F:sigma factor activity"/>
    <property type="evidence" value="ECO:0007669"/>
    <property type="project" value="UniProtKB-KW"/>
</dbReference>
<dbReference type="InterPro" id="IPR007627">
    <property type="entry name" value="RNA_pol_sigma70_r2"/>
</dbReference>
<dbReference type="InterPro" id="IPR007630">
    <property type="entry name" value="RNA_pol_sigma70_r4"/>
</dbReference>
<dbReference type="InterPro" id="IPR000943">
    <property type="entry name" value="RNA_pol_sigma70"/>
</dbReference>
<name>A0AAW9PQT9_9CYAN</name>
<evidence type="ECO:0000313" key="6">
    <source>
        <dbReference type="EMBL" id="MEE3715910.1"/>
    </source>
</evidence>
<dbReference type="SUPFAM" id="SSF88946">
    <property type="entry name" value="Sigma2 domain of RNA polymerase sigma factors"/>
    <property type="match status" value="1"/>
</dbReference>
<reference evidence="6" key="1">
    <citation type="submission" date="2024-01" db="EMBL/GenBank/DDBJ databases">
        <title>Bank of Algae and Cyanobacteria of the Azores (BACA) strain genomes.</title>
        <authorList>
            <person name="Luz R."/>
            <person name="Cordeiro R."/>
            <person name="Fonseca A."/>
            <person name="Goncalves V."/>
        </authorList>
    </citation>
    <scope>NUCLEOTIDE SEQUENCE</scope>
    <source>
        <strain evidence="6">BACA0141</strain>
    </source>
</reference>
<protein>
    <submittedName>
        <fullName evidence="6">RNA polymerase sigma factor SigF</fullName>
    </submittedName>
</protein>
<dbReference type="Gene3D" id="1.10.10.10">
    <property type="entry name" value="Winged helix-like DNA-binding domain superfamily/Winged helix DNA-binding domain"/>
    <property type="match status" value="2"/>
</dbReference>
<dbReference type="CDD" id="cd06171">
    <property type="entry name" value="Sigma70_r4"/>
    <property type="match status" value="1"/>
</dbReference>
<dbReference type="InterPro" id="IPR036388">
    <property type="entry name" value="WH-like_DNA-bd_sf"/>
</dbReference>
<evidence type="ECO:0000313" key="7">
    <source>
        <dbReference type="Proteomes" id="UP001333818"/>
    </source>
</evidence>
<proteinExistence type="predicted"/>
<organism evidence="6 7">
    <name type="scientific">Tumidithrix elongata BACA0141</name>
    <dbReference type="NCBI Taxonomy" id="2716417"/>
    <lineage>
        <taxon>Bacteria</taxon>
        <taxon>Bacillati</taxon>
        <taxon>Cyanobacteriota</taxon>
        <taxon>Cyanophyceae</taxon>
        <taxon>Pseudanabaenales</taxon>
        <taxon>Pseudanabaenaceae</taxon>
        <taxon>Tumidithrix</taxon>
        <taxon>Tumidithrix elongata</taxon>
    </lineage>
</organism>
<dbReference type="InterPro" id="IPR014284">
    <property type="entry name" value="RNA_pol_sigma-70_dom"/>
</dbReference>
<evidence type="ECO:0000259" key="5">
    <source>
        <dbReference type="PROSITE" id="PS00715"/>
    </source>
</evidence>
<dbReference type="InterPro" id="IPR013324">
    <property type="entry name" value="RNA_pol_sigma_r3/r4-like"/>
</dbReference>
<evidence type="ECO:0000256" key="2">
    <source>
        <dbReference type="ARBA" id="ARBA00023082"/>
    </source>
</evidence>
<sequence>MTQTITVEPKNLAVVADNQRNAESKIREFSAEDKSTTLELLKAYRLSPSAKVRNQLVKLNIGLVKKEVSYWINQASEAYEDLLQVGSIGLMGAIERFEVNRGYAFSSFAVRYIRGEIQHYLRDKSSTLRVPRRCLELHQQAIKVAQQLRSELKREPSPQELANALGVSLVEWQEVKLAYQNRCPLSLDAPVRSDEDCSACLAEMVPDPRLQGLQDDHIRLQQALTHLESRTREIVEFVFLEDLTQREVAKMLGVSAVTISRQVKKGLTILKCVMAAEAC</sequence>
<feature type="domain" description="RNA polymerase sigma-70" evidence="5">
    <location>
        <begin position="81"/>
        <end position="94"/>
    </location>
</feature>
<keyword evidence="1" id="KW-0805">Transcription regulation</keyword>
<gene>
    <name evidence="6" type="ORF">V2H45_04020</name>
</gene>
<dbReference type="GO" id="GO:0006352">
    <property type="term" value="P:DNA-templated transcription initiation"/>
    <property type="evidence" value="ECO:0007669"/>
    <property type="project" value="InterPro"/>
</dbReference>